<comment type="caution">
    <text evidence="2">The sequence shown here is derived from an EMBL/GenBank/DDBJ whole genome shotgun (WGS) entry which is preliminary data.</text>
</comment>
<feature type="region of interest" description="Disordered" evidence="1">
    <location>
        <begin position="51"/>
        <end position="85"/>
    </location>
</feature>
<gene>
    <name evidence="2" type="ORF">CCMP2556_LOCUS21700</name>
</gene>
<keyword evidence="3" id="KW-1185">Reference proteome</keyword>
<accession>A0ABP0LNB8</accession>
<dbReference type="EMBL" id="CAXAMN010013247">
    <property type="protein sequence ID" value="CAK9040236.1"/>
    <property type="molecule type" value="Genomic_DNA"/>
</dbReference>
<protein>
    <submittedName>
        <fullName evidence="2">Uncharacterized protein</fullName>
    </submittedName>
</protein>
<name>A0ABP0LNB8_9DINO</name>
<sequence length="142" mass="15080">MGAADPMPGTTAVPGDFGSEAAAGGTGSTAGEFQKPFADNVQIQKEQAAAVRVNQNPHRQPEAASSSTHSQDAEHLALSSRGVPRARTRQHLSVECLFTLGARAVHRRHKVVGTQAAKMADEDPQSVFVQAFVHRSNSRIRA</sequence>
<proteinExistence type="predicted"/>
<organism evidence="2 3">
    <name type="scientific">Durusdinium trenchii</name>
    <dbReference type="NCBI Taxonomy" id="1381693"/>
    <lineage>
        <taxon>Eukaryota</taxon>
        <taxon>Sar</taxon>
        <taxon>Alveolata</taxon>
        <taxon>Dinophyceae</taxon>
        <taxon>Suessiales</taxon>
        <taxon>Symbiodiniaceae</taxon>
        <taxon>Durusdinium</taxon>
    </lineage>
</organism>
<evidence type="ECO:0000256" key="1">
    <source>
        <dbReference type="SAM" id="MobiDB-lite"/>
    </source>
</evidence>
<evidence type="ECO:0000313" key="2">
    <source>
        <dbReference type="EMBL" id="CAK9040236.1"/>
    </source>
</evidence>
<evidence type="ECO:0000313" key="3">
    <source>
        <dbReference type="Proteomes" id="UP001642484"/>
    </source>
</evidence>
<feature type="compositionally biased region" description="Polar residues" evidence="1">
    <location>
        <begin position="53"/>
        <end position="70"/>
    </location>
</feature>
<feature type="region of interest" description="Disordered" evidence="1">
    <location>
        <begin position="1"/>
        <end position="39"/>
    </location>
</feature>
<reference evidence="2 3" key="1">
    <citation type="submission" date="2024-02" db="EMBL/GenBank/DDBJ databases">
        <authorList>
            <person name="Chen Y."/>
            <person name="Shah S."/>
            <person name="Dougan E. K."/>
            <person name="Thang M."/>
            <person name="Chan C."/>
        </authorList>
    </citation>
    <scope>NUCLEOTIDE SEQUENCE [LARGE SCALE GENOMIC DNA]</scope>
</reference>
<dbReference type="Proteomes" id="UP001642484">
    <property type="component" value="Unassembled WGS sequence"/>
</dbReference>